<reference evidence="1" key="2">
    <citation type="journal article" date="2021" name="Microbiome">
        <title>Successional dynamics and alternative stable states in a saline activated sludge microbial community over 9 years.</title>
        <authorList>
            <person name="Wang Y."/>
            <person name="Ye J."/>
            <person name="Ju F."/>
            <person name="Liu L."/>
            <person name="Boyd J.A."/>
            <person name="Deng Y."/>
            <person name="Parks D.H."/>
            <person name="Jiang X."/>
            <person name="Yin X."/>
            <person name="Woodcroft B.J."/>
            <person name="Tyson G.W."/>
            <person name="Hugenholtz P."/>
            <person name="Polz M.F."/>
            <person name="Zhang T."/>
        </authorList>
    </citation>
    <scope>NUCLEOTIDE SEQUENCE</scope>
    <source>
        <strain evidence="1">HKST-UBA15</strain>
    </source>
</reference>
<dbReference type="Proteomes" id="UP000745577">
    <property type="component" value="Unassembled WGS sequence"/>
</dbReference>
<proteinExistence type="predicted"/>
<accession>A0A955I9H9</accession>
<dbReference type="EMBL" id="JAGQLL010000044">
    <property type="protein sequence ID" value="MCA9380256.1"/>
    <property type="molecule type" value="Genomic_DNA"/>
</dbReference>
<name>A0A955I9H9_9BACT</name>
<gene>
    <name evidence="1" type="ORF">KC675_03715</name>
</gene>
<evidence type="ECO:0000313" key="2">
    <source>
        <dbReference type="Proteomes" id="UP000745577"/>
    </source>
</evidence>
<sequence length="69" mass="7723">MTDKSLSKKVHKTKSAIAVISGYLQLLDRNISDLKDSKFVEKNKKLISKANDSCVSLLSQIENIENDLD</sequence>
<protein>
    <submittedName>
        <fullName evidence="1">Uncharacterized protein</fullName>
    </submittedName>
</protein>
<organism evidence="1 2">
    <name type="scientific">Candidatus Dojkabacteria bacterium</name>
    <dbReference type="NCBI Taxonomy" id="2099670"/>
    <lineage>
        <taxon>Bacteria</taxon>
        <taxon>Candidatus Dojkabacteria</taxon>
    </lineage>
</organism>
<evidence type="ECO:0000313" key="1">
    <source>
        <dbReference type="EMBL" id="MCA9380256.1"/>
    </source>
</evidence>
<comment type="caution">
    <text evidence="1">The sequence shown here is derived from an EMBL/GenBank/DDBJ whole genome shotgun (WGS) entry which is preliminary data.</text>
</comment>
<dbReference type="AlphaFoldDB" id="A0A955I9H9"/>
<reference evidence="1" key="1">
    <citation type="submission" date="2020-04" db="EMBL/GenBank/DDBJ databases">
        <authorList>
            <person name="Zhang T."/>
        </authorList>
    </citation>
    <scope>NUCLEOTIDE SEQUENCE</scope>
    <source>
        <strain evidence="1">HKST-UBA15</strain>
    </source>
</reference>